<organism evidence="2 3">
    <name type="scientific">Vespula germanica</name>
    <name type="common">German yellow jacket</name>
    <name type="synonym">Paravespula germanica</name>
    <dbReference type="NCBI Taxonomy" id="30212"/>
    <lineage>
        <taxon>Eukaryota</taxon>
        <taxon>Metazoa</taxon>
        <taxon>Ecdysozoa</taxon>
        <taxon>Arthropoda</taxon>
        <taxon>Hexapoda</taxon>
        <taxon>Insecta</taxon>
        <taxon>Pterygota</taxon>
        <taxon>Neoptera</taxon>
        <taxon>Endopterygota</taxon>
        <taxon>Hymenoptera</taxon>
        <taxon>Apocrita</taxon>
        <taxon>Aculeata</taxon>
        <taxon>Vespoidea</taxon>
        <taxon>Vespidae</taxon>
        <taxon>Vespinae</taxon>
        <taxon>Vespula</taxon>
    </lineage>
</organism>
<feature type="compositionally biased region" description="Basic and acidic residues" evidence="1">
    <location>
        <begin position="76"/>
        <end position="85"/>
    </location>
</feature>
<gene>
    <name evidence="2" type="ORF">HZH68_010951</name>
</gene>
<dbReference type="AlphaFoldDB" id="A0A834JTM7"/>
<dbReference type="EMBL" id="JACSDZ010000010">
    <property type="protein sequence ID" value="KAF7394132.1"/>
    <property type="molecule type" value="Genomic_DNA"/>
</dbReference>
<proteinExistence type="predicted"/>
<feature type="region of interest" description="Disordered" evidence="1">
    <location>
        <begin position="1"/>
        <end position="24"/>
    </location>
</feature>
<evidence type="ECO:0000256" key="1">
    <source>
        <dbReference type="SAM" id="MobiDB-lite"/>
    </source>
</evidence>
<feature type="compositionally biased region" description="Basic and acidic residues" evidence="1">
    <location>
        <begin position="13"/>
        <end position="24"/>
    </location>
</feature>
<sequence length="106" mass="11997">MFVNQSFSIGNRNENEQTSERRREDGKCVLVNTIAIAPGESCSIRTFNPSRRLEKFRAERNPISRTLGTTSTNLDTKSKDFKGDESRINPQSKLILVDILPLCSHN</sequence>
<dbReference type="Proteomes" id="UP000617340">
    <property type="component" value="Unassembled WGS sequence"/>
</dbReference>
<protein>
    <submittedName>
        <fullName evidence="2">Uncharacterized protein</fullName>
    </submittedName>
</protein>
<keyword evidence="3" id="KW-1185">Reference proteome</keyword>
<comment type="caution">
    <text evidence="2">The sequence shown here is derived from an EMBL/GenBank/DDBJ whole genome shotgun (WGS) entry which is preliminary data.</text>
</comment>
<feature type="region of interest" description="Disordered" evidence="1">
    <location>
        <begin position="60"/>
        <end position="85"/>
    </location>
</feature>
<accession>A0A834JTM7</accession>
<evidence type="ECO:0000313" key="2">
    <source>
        <dbReference type="EMBL" id="KAF7394132.1"/>
    </source>
</evidence>
<reference evidence="2" key="1">
    <citation type="journal article" date="2020" name="G3 (Bethesda)">
        <title>High-Quality Assemblies for Three Invasive Social Wasps from the &lt;i&gt;Vespula&lt;/i&gt; Genus.</title>
        <authorList>
            <person name="Harrop T.W.R."/>
            <person name="Guhlin J."/>
            <person name="McLaughlin G.M."/>
            <person name="Permina E."/>
            <person name="Stockwell P."/>
            <person name="Gilligan J."/>
            <person name="Le Lec M.F."/>
            <person name="Gruber M.A.M."/>
            <person name="Quinn O."/>
            <person name="Lovegrove M."/>
            <person name="Duncan E.J."/>
            <person name="Remnant E.J."/>
            <person name="Van Eeckhoven J."/>
            <person name="Graham B."/>
            <person name="Knapp R.A."/>
            <person name="Langford K.W."/>
            <person name="Kronenberg Z."/>
            <person name="Press M.O."/>
            <person name="Eacker S.M."/>
            <person name="Wilson-Rankin E.E."/>
            <person name="Purcell J."/>
            <person name="Lester P.J."/>
            <person name="Dearden P.K."/>
        </authorList>
    </citation>
    <scope>NUCLEOTIDE SEQUENCE</scope>
    <source>
        <strain evidence="2">Linc-1</strain>
    </source>
</reference>
<feature type="compositionally biased region" description="Polar residues" evidence="1">
    <location>
        <begin position="1"/>
        <end position="12"/>
    </location>
</feature>
<name>A0A834JTM7_VESGE</name>
<evidence type="ECO:0000313" key="3">
    <source>
        <dbReference type="Proteomes" id="UP000617340"/>
    </source>
</evidence>
<feature type="compositionally biased region" description="Polar residues" evidence="1">
    <location>
        <begin position="63"/>
        <end position="75"/>
    </location>
</feature>